<keyword evidence="11" id="KW-1185">Reference proteome</keyword>
<dbReference type="RefSeq" id="WP_177720221.1">
    <property type="nucleotide sequence ID" value="NZ_JACRSQ010000031.1"/>
</dbReference>
<dbReference type="Proteomes" id="UP000657006">
    <property type="component" value="Unassembled WGS sequence"/>
</dbReference>
<dbReference type="InterPro" id="IPR036890">
    <property type="entry name" value="HATPase_C_sf"/>
</dbReference>
<dbReference type="InterPro" id="IPR003661">
    <property type="entry name" value="HisK_dim/P_dom"/>
</dbReference>
<comment type="subcellular location">
    <subcellularLocation>
        <location evidence="2">Membrane</location>
    </subcellularLocation>
</comment>
<proteinExistence type="predicted"/>
<comment type="catalytic activity">
    <reaction evidence="1">
        <text>ATP + protein L-histidine = ADP + protein N-phospho-L-histidine.</text>
        <dbReference type="EC" id="2.7.13.3"/>
    </reaction>
</comment>
<evidence type="ECO:0000313" key="10">
    <source>
        <dbReference type="EMBL" id="MBC8544787.1"/>
    </source>
</evidence>
<dbReference type="EC" id="2.7.13.3" evidence="3"/>
<organism evidence="10 11">
    <name type="scientific">Bianquea renquensis</name>
    <dbReference type="NCBI Taxonomy" id="2763661"/>
    <lineage>
        <taxon>Bacteria</taxon>
        <taxon>Bacillati</taxon>
        <taxon>Bacillota</taxon>
        <taxon>Clostridia</taxon>
        <taxon>Eubacteriales</taxon>
        <taxon>Bianqueaceae</taxon>
        <taxon>Bianquea</taxon>
    </lineage>
</organism>
<keyword evidence="8" id="KW-0812">Transmembrane</keyword>
<evidence type="ECO:0000256" key="4">
    <source>
        <dbReference type="ARBA" id="ARBA00022553"/>
    </source>
</evidence>
<evidence type="ECO:0000256" key="7">
    <source>
        <dbReference type="ARBA" id="ARBA00023012"/>
    </source>
</evidence>
<dbReference type="Gene3D" id="1.10.287.130">
    <property type="match status" value="1"/>
</dbReference>
<dbReference type="InterPro" id="IPR036097">
    <property type="entry name" value="HisK_dim/P_sf"/>
</dbReference>
<evidence type="ECO:0000259" key="9">
    <source>
        <dbReference type="PROSITE" id="PS50109"/>
    </source>
</evidence>
<evidence type="ECO:0000256" key="1">
    <source>
        <dbReference type="ARBA" id="ARBA00000085"/>
    </source>
</evidence>
<evidence type="ECO:0000256" key="8">
    <source>
        <dbReference type="SAM" id="Phobius"/>
    </source>
</evidence>
<dbReference type="GO" id="GO:0005886">
    <property type="term" value="C:plasma membrane"/>
    <property type="evidence" value="ECO:0007669"/>
    <property type="project" value="TreeGrafter"/>
</dbReference>
<accession>A0A926HYF4</accession>
<evidence type="ECO:0000256" key="6">
    <source>
        <dbReference type="ARBA" id="ARBA00022777"/>
    </source>
</evidence>
<dbReference type="PANTHER" id="PTHR45453:SF1">
    <property type="entry name" value="PHOSPHATE REGULON SENSOR PROTEIN PHOR"/>
    <property type="match status" value="1"/>
</dbReference>
<dbReference type="InterPro" id="IPR003594">
    <property type="entry name" value="HATPase_dom"/>
</dbReference>
<dbReference type="SMART" id="SM00387">
    <property type="entry name" value="HATPase_c"/>
    <property type="match status" value="1"/>
</dbReference>
<evidence type="ECO:0000256" key="2">
    <source>
        <dbReference type="ARBA" id="ARBA00004370"/>
    </source>
</evidence>
<reference evidence="10" key="1">
    <citation type="submission" date="2020-08" db="EMBL/GenBank/DDBJ databases">
        <title>Genome public.</title>
        <authorList>
            <person name="Liu C."/>
            <person name="Sun Q."/>
        </authorList>
    </citation>
    <scope>NUCLEOTIDE SEQUENCE</scope>
    <source>
        <strain evidence="10">NSJ-32</strain>
    </source>
</reference>
<evidence type="ECO:0000256" key="5">
    <source>
        <dbReference type="ARBA" id="ARBA00022679"/>
    </source>
</evidence>
<keyword evidence="7" id="KW-0902">Two-component regulatory system</keyword>
<dbReference type="Pfam" id="PF00512">
    <property type="entry name" value="HisKA"/>
    <property type="match status" value="1"/>
</dbReference>
<name>A0A926HYF4_9FIRM</name>
<evidence type="ECO:0000313" key="11">
    <source>
        <dbReference type="Proteomes" id="UP000657006"/>
    </source>
</evidence>
<keyword evidence="4" id="KW-0597">Phosphoprotein</keyword>
<feature type="domain" description="Histidine kinase" evidence="9">
    <location>
        <begin position="203"/>
        <end position="414"/>
    </location>
</feature>
<dbReference type="PROSITE" id="PS50109">
    <property type="entry name" value="HIS_KIN"/>
    <property type="match status" value="1"/>
</dbReference>
<dbReference type="Pfam" id="PF02518">
    <property type="entry name" value="HATPase_c"/>
    <property type="match status" value="1"/>
</dbReference>
<dbReference type="PANTHER" id="PTHR45453">
    <property type="entry name" value="PHOSPHATE REGULON SENSOR PROTEIN PHOR"/>
    <property type="match status" value="1"/>
</dbReference>
<dbReference type="SUPFAM" id="SSF47384">
    <property type="entry name" value="Homodimeric domain of signal transducing histidine kinase"/>
    <property type="match status" value="1"/>
</dbReference>
<dbReference type="GO" id="GO:0016036">
    <property type="term" value="P:cellular response to phosphate starvation"/>
    <property type="evidence" value="ECO:0007669"/>
    <property type="project" value="TreeGrafter"/>
</dbReference>
<dbReference type="InterPro" id="IPR005467">
    <property type="entry name" value="His_kinase_dom"/>
</dbReference>
<dbReference type="CDD" id="cd00082">
    <property type="entry name" value="HisKA"/>
    <property type="match status" value="1"/>
</dbReference>
<dbReference type="GO" id="GO:0000155">
    <property type="term" value="F:phosphorelay sensor kinase activity"/>
    <property type="evidence" value="ECO:0007669"/>
    <property type="project" value="InterPro"/>
</dbReference>
<gene>
    <name evidence="10" type="ORF">H8730_14660</name>
</gene>
<dbReference type="AlphaFoldDB" id="A0A926HYF4"/>
<dbReference type="SUPFAM" id="SSF55874">
    <property type="entry name" value="ATPase domain of HSP90 chaperone/DNA topoisomerase II/histidine kinase"/>
    <property type="match status" value="1"/>
</dbReference>
<keyword evidence="8" id="KW-0472">Membrane</keyword>
<dbReference type="GO" id="GO:0004721">
    <property type="term" value="F:phosphoprotein phosphatase activity"/>
    <property type="evidence" value="ECO:0007669"/>
    <property type="project" value="TreeGrafter"/>
</dbReference>
<feature type="transmembrane region" description="Helical" evidence="8">
    <location>
        <begin position="160"/>
        <end position="182"/>
    </location>
</feature>
<dbReference type="Gene3D" id="3.30.565.10">
    <property type="entry name" value="Histidine kinase-like ATPase, C-terminal domain"/>
    <property type="match status" value="1"/>
</dbReference>
<comment type="caution">
    <text evidence="10">The sequence shown here is derived from an EMBL/GenBank/DDBJ whole genome shotgun (WGS) entry which is preliminary data.</text>
</comment>
<keyword evidence="6 10" id="KW-0418">Kinase</keyword>
<dbReference type="SMART" id="SM00388">
    <property type="entry name" value="HisKA"/>
    <property type="match status" value="1"/>
</dbReference>
<keyword evidence="5" id="KW-0808">Transferase</keyword>
<keyword evidence="8" id="KW-1133">Transmembrane helix</keyword>
<protein>
    <recommendedName>
        <fullName evidence="3">histidine kinase</fullName>
        <ecNumber evidence="3">2.7.13.3</ecNumber>
    </recommendedName>
</protein>
<dbReference type="EMBL" id="JACRSQ010000031">
    <property type="protein sequence ID" value="MBC8544787.1"/>
    <property type="molecule type" value="Genomic_DNA"/>
</dbReference>
<evidence type="ECO:0000256" key="3">
    <source>
        <dbReference type="ARBA" id="ARBA00012438"/>
    </source>
</evidence>
<sequence>MIKALQKKFIVAAMIAITVLLLVLLGMINTVNAWSTEQQSDRMLTMLLDNEISLAPQWPPNTREDRGFLAPPVSEDQAMSAVYFCVRISNSGVVTKMDVSRIVSVTEADAEEMALQAYGQSRDSGKIRHFRYRAAATPSGNDTVFVFLDTSTQTVSVLRVLILSVLAGILCWLLMLLLVILLSKKAIRPIAVNLEKQKQFITDAGHEIKTPLAIILANTDAMELHSGVSKWSQNIRAQTVRLNGLMQNLLTLAKLDEGNVHLDAEAIVLSQLLEESLHSFEEAAELKGISIQKEIQPDVTIHGNRDSIARLLSILMDNAVQYSPPEGRITISLQLAEKQAVLRIKNACENRPAEDPGKLFDRFYRGDSARTQKSGGYGIGLSAARAIAELYKGTITAQYEGRDWIIFTVRLPST</sequence>
<dbReference type="InterPro" id="IPR050351">
    <property type="entry name" value="BphY/WalK/GraS-like"/>
</dbReference>